<evidence type="ECO:0000256" key="1">
    <source>
        <dbReference type="ARBA" id="ARBA00005033"/>
    </source>
</evidence>
<accession>A0A8J6Y5E5</accession>
<evidence type="ECO:0000256" key="9">
    <source>
        <dbReference type="PIRSR" id="PIRSR000388-2"/>
    </source>
</evidence>
<dbReference type="NCBIfam" id="TIGR00222">
    <property type="entry name" value="panB"/>
    <property type="match status" value="1"/>
</dbReference>
<dbReference type="InterPro" id="IPR015813">
    <property type="entry name" value="Pyrv/PenolPyrv_kinase-like_dom"/>
</dbReference>
<dbReference type="PANTHER" id="PTHR20881">
    <property type="entry name" value="3-METHYL-2-OXOBUTANOATE HYDROXYMETHYLTRANSFERASE"/>
    <property type="match status" value="1"/>
</dbReference>
<name>A0A8J6Y5E5_9BACT</name>
<dbReference type="AlphaFoldDB" id="A0A8J6Y5E5"/>
<dbReference type="FunFam" id="3.20.20.60:FF:000003">
    <property type="entry name" value="3-methyl-2-oxobutanoate hydroxymethyltransferase"/>
    <property type="match status" value="1"/>
</dbReference>
<proteinExistence type="inferred from homology"/>
<dbReference type="NCBIfam" id="NF001452">
    <property type="entry name" value="PRK00311.1"/>
    <property type="match status" value="1"/>
</dbReference>
<evidence type="ECO:0000256" key="2">
    <source>
        <dbReference type="ARBA" id="ARBA00008676"/>
    </source>
</evidence>
<dbReference type="GO" id="GO:0003864">
    <property type="term" value="F:3-methyl-2-oxobutanoate hydroxymethyltransferase activity"/>
    <property type="evidence" value="ECO:0007669"/>
    <property type="project" value="UniProtKB-UniRule"/>
</dbReference>
<dbReference type="EC" id="2.1.2.11" evidence="7"/>
<evidence type="ECO:0000256" key="8">
    <source>
        <dbReference type="PIRSR" id="PIRSR000388-1"/>
    </source>
</evidence>
<reference evidence="11 12" key="1">
    <citation type="submission" date="2020-08" db="EMBL/GenBank/DDBJ databases">
        <title>Acidobacteriota in marine sediments use diverse sulfur dissimilation pathways.</title>
        <authorList>
            <person name="Wasmund K."/>
        </authorList>
    </citation>
    <scope>NUCLEOTIDE SEQUENCE [LARGE SCALE GENOMIC DNA]</scope>
    <source>
        <strain evidence="11">MAG AM4</strain>
    </source>
</reference>
<dbReference type="GO" id="GO:0000287">
    <property type="term" value="F:magnesium ion binding"/>
    <property type="evidence" value="ECO:0007669"/>
    <property type="project" value="TreeGrafter"/>
</dbReference>
<comment type="caution">
    <text evidence="11">The sequence shown here is derived from an EMBL/GenBank/DDBJ whole genome shotgun (WGS) entry which is preliminary data.</text>
</comment>
<comment type="cofactor">
    <cofactor evidence="7 10">
        <name>Mg(2+)</name>
        <dbReference type="ChEBI" id="CHEBI:18420"/>
    </cofactor>
    <text evidence="7 10">Binds 1 Mg(2+) ion per subunit.</text>
</comment>
<evidence type="ECO:0000256" key="5">
    <source>
        <dbReference type="ARBA" id="ARBA00022679"/>
    </source>
</evidence>
<dbReference type="PIRSF" id="PIRSF000388">
    <property type="entry name" value="Pantoate_hydroxy_MeTrfase"/>
    <property type="match status" value="1"/>
</dbReference>
<evidence type="ECO:0000256" key="7">
    <source>
        <dbReference type="HAMAP-Rule" id="MF_00156"/>
    </source>
</evidence>
<dbReference type="InterPro" id="IPR003700">
    <property type="entry name" value="Pantoate_hydroxy_MeTrfase"/>
</dbReference>
<feature type="binding site" evidence="7 10">
    <location>
        <position position="91"/>
    </location>
    <ligand>
        <name>Mg(2+)</name>
        <dbReference type="ChEBI" id="CHEBI:18420"/>
    </ligand>
</feature>
<comment type="subunit">
    <text evidence="3 7">Homodecamer; pentamer of dimers.</text>
</comment>
<dbReference type="HAMAP" id="MF_00156">
    <property type="entry name" value="PanB"/>
    <property type="match status" value="1"/>
</dbReference>
<comment type="similarity">
    <text evidence="2 7">Belongs to the PanB family.</text>
</comment>
<evidence type="ECO:0000256" key="3">
    <source>
        <dbReference type="ARBA" id="ARBA00011424"/>
    </source>
</evidence>
<comment type="catalytic activity">
    <reaction evidence="7">
        <text>(6R)-5,10-methylene-5,6,7,8-tetrahydrofolate + 3-methyl-2-oxobutanoate + H2O = 2-dehydropantoate + (6S)-5,6,7,8-tetrahydrofolate</text>
        <dbReference type="Rhea" id="RHEA:11824"/>
        <dbReference type="ChEBI" id="CHEBI:11561"/>
        <dbReference type="ChEBI" id="CHEBI:11851"/>
        <dbReference type="ChEBI" id="CHEBI:15377"/>
        <dbReference type="ChEBI" id="CHEBI:15636"/>
        <dbReference type="ChEBI" id="CHEBI:57453"/>
        <dbReference type="EC" id="2.1.2.11"/>
    </reaction>
</comment>
<dbReference type="GO" id="GO:0015940">
    <property type="term" value="P:pantothenate biosynthetic process"/>
    <property type="evidence" value="ECO:0007669"/>
    <property type="project" value="UniProtKB-UniRule"/>
</dbReference>
<dbReference type="Pfam" id="PF02548">
    <property type="entry name" value="Pantoate_transf"/>
    <property type="match status" value="1"/>
</dbReference>
<organism evidence="11 12">
    <name type="scientific">Candidatus Polarisedimenticola svalbardensis</name>
    <dbReference type="NCBI Taxonomy" id="2886004"/>
    <lineage>
        <taxon>Bacteria</taxon>
        <taxon>Pseudomonadati</taxon>
        <taxon>Acidobacteriota</taxon>
        <taxon>Candidatus Polarisedimenticolia</taxon>
        <taxon>Candidatus Polarisedimenticolales</taxon>
        <taxon>Candidatus Polarisedimenticolaceae</taxon>
        <taxon>Candidatus Polarisedimenticola</taxon>
    </lineage>
</organism>
<comment type="subcellular location">
    <subcellularLocation>
        <location evidence="7">Cytoplasm</location>
    </subcellularLocation>
</comment>
<gene>
    <name evidence="7 11" type="primary">panB</name>
    <name evidence="11" type="ORF">IFK94_10210</name>
</gene>
<dbReference type="PANTHER" id="PTHR20881:SF0">
    <property type="entry name" value="3-METHYL-2-OXOBUTANOATE HYDROXYMETHYLTRANSFERASE"/>
    <property type="match status" value="1"/>
</dbReference>
<feature type="binding site" evidence="7 9">
    <location>
        <begin position="52"/>
        <end position="53"/>
    </location>
    <ligand>
        <name>3-methyl-2-oxobutanoate</name>
        <dbReference type="ChEBI" id="CHEBI:11851"/>
    </ligand>
</feature>
<dbReference type="SUPFAM" id="SSF51621">
    <property type="entry name" value="Phosphoenolpyruvate/pyruvate domain"/>
    <property type="match status" value="1"/>
</dbReference>
<dbReference type="Proteomes" id="UP000648239">
    <property type="component" value="Unassembled WGS sequence"/>
</dbReference>
<sequence length="273" mass="28751">MKFNDSGNSRVTVPAFMRRKSGDPPLVVLTAYDAATAALAEAGGVDCILVGDSLGMVVLGYENTLSVTVDDMIHHAAAVGRIRQRALLVVDMPWLSYHISVEEAVRNAARLIQETGADAVKLEGGSERVGVIEAILNAEIPVMGHLGLTPQSVLKMGGYKVQGRKDSRAERLVDDAGALQEAGVFGMVLEGIPVALADRITAAVQVPTIGIGAGPGCDGQVLVIHDLLGLLPGKVPKFVRQYADAHTDLTAAVSTWVGDVRAGRFPTDEESYS</sequence>
<comment type="pathway">
    <text evidence="1 7">Cofactor biosynthesis; (R)-pantothenate biosynthesis; (R)-pantoate from 3-methyl-2-oxobutanoate: step 1/2.</text>
</comment>
<feature type="binding site" evidence="7 10">
    <location>
        <position position="123"/>
    </location>
    <ligand>
        <name>Mg(2+)</name>
        <dbReference type="ChEBI" id="CHEBI:18420"/>
    </ligand>
</feature>
<evidence type="ECO:0000313" key="11">
    <source>
        <dbReference type="EMBL" id="MBD3868484.1"/>
    </source>
</evidence>
<dbReference type="Gene3D" id="3.20.20.60">
    <property type="entry name" value="Phosphoenolpyruvate-binding domains"/>
    <property type="match status" value="1"/>
</dbReference>
<evidence type="ECO:0000313" key="12">
    <source>
        <dbReference type="Proteomes" id="UP000648239"/>
    </source>
</evidence>
<feature type="active site" description="Proton acceptor" evidence="7 8">
    <location>
        <position position="190"/>
    </location>
</feature>
<evidence type="ECO:0000256" key="10">
    <source>
        <dbReference type="PIRSR" id="PIRSR000388-3"/>
    </source>
</evidence>
<feature type="binding site" evidence="7 9">
    <location>
        <position position="121"/>
    </location>
    <ligand>
        <name>3-methyl-2-oxobutanoate</name>
        <dbReference type="ChEBI" id="CHEBI:11851"/>
    </ligand>
</feature>
<dbReference type="EMBL" id="JACXWD010000033">
    <property type="protein sequence ID" value="MBD3868484.1"/>
    <property type="molecule type" value="Genomic_DNA"/>
</dbReference>
<evidence type="ECO:0000256" key="4">
    <source>
        <dbReference type="ARBA" id="ARBA00022655"/>
    </source>
</evidence>
<dbReference type="GO" id="GO:0005737">
    <property type="term" value="C:cytoplasm"/>
    <property type="evidence" value="ECO:0007669"/>
    <property type="project" value="UniProtKB-SubCell"/>
</dbReference>
<keyword evidence="7 10" id="KW-0460">Magnesium</keyword>
<dbReference type="UniPathway" id="UPA00028">
    <property type="reaction ID" value="UER00003"/>
</dbReference>
<keyword evidence="5 7" id="KW-0808">Transferase</keyword>
<dbReference type="CDD" id="cd06557">
    <property type="entry name" value="KPHMT-like"/>
    <property type="match status" value="1"/>
</dbReference>
<protein>
    <recommendedName>
        <fullName evidence="7">3-methyl-2-oxobutanoate hydroxymethyltransferase</fullName>
        <ecNumber evidence="7">2.1.2.11</ecNumber>
    </recommendedName>
    <alternativeName>
        <fullName evidence="7">Ketopantoate hydroxymethyltransferase</fullName>
        <shortName evidence="7">KPHMT</shortName>
    </alternativeName>
</protein>
<evidence type="ECO:0000256" key="6">
    <source>
        <dbReference type="ARBA" id="ARBA00056497"/>
    </source>
</evidence>
<feature type="binding site" evidence="7 9">
    <location>
        <position position="91"/>
    </location>
    <ligand>
        <name>3-methyl-2-oxobutanoate</name>
        <dbReference type="ChEBI" id="CHEBI:11851"/>
    </ligand>
</feature>
<dbReference type="InterPro" id="IPR040442">
    <property type="entry name" value="Pyrv_kinase-like_dom_sf"/>
</dbReference>
<keyword evidence="4 7" id="KW-0566">Pantothenate biosynthesis</keyword>
<comment type="function">
    <text evidence="6 7">Catalyzes the reversible reaction in which hydroxymethyl group from 5,10-methylenetetrahydrofolate is transferred onto alpha-ketoisovalerate to form ketopantoate.</text>
</comment>
<keyword evidence="7 10" id="KW-0479">Metal-binding</keyword>
<keyword evidence="7" id="KW-0963">Cytoplasm</keyword>
<feature type="binding site" evidence="7 10">
    <location>
        <position position="52"/>
    </location>
    <ligand>
        <name>Mg(2+)</name>
        <dbReference type="ChEBI" id="CHEBI:18420"/>
    </ligand>
</feature>